<comment type="subcellular location">
    <subcellularLocation>
        <location evidence="1">Membrane</location>
        <topology evidence="1">Single-pass membrane protein</topology>
    </subcellularLocation>
</comment>
<dbReference type="PANTHER" id="PTHR24365">
    <property type="entry name" value="TOLL-LIKE RECEPTOR"/>
    <property type="match status" value="1"/>
</dbReference>
<evidence type="ECO:0000256" key="7">
    <source>
        <dbReference type="ARBA" id="ARBA00023136"/>
    </source>
</evidence>
<evidence type="ECO:0000313" key="14">
    <source>
        <dbReference type="Proteomes" id="UP000245119"/>
    </source>
</evidence>
<dbReference type="STRING" id="400727.A0A2T7NHL0"/>
<dbReference type="PROSITE" id="PS50104">
    <property type="entry name" value="TIR"/>
    <property type="match status" value="1"/>
</dbReference>
<dbReference type="Pfam" id="PF13676">
    <property type="entry name" value="TIR_2"/>
    <property type="match status" value="1"/>
</dbReference>
<keyword evidence="7 10" id="KW-0472">Membrane</keyword>
<reference evidence="13 14" key="1">
    <citation type="submission" date="2018-04" db="EMBL/GenBank/DDBJ databases">
        <title>The genome of golden apple snail Pomacea canaliculata provides insight into stress tolerance and invasive adaptation.</title>
        <authorList>
            <person name="Liu C."/>
            <person name="Liu B."/>
            <person name="Ren Y."/>
            <person name="Zhang Y."/>
            <person name="Wang H."/>
            <person name="Li S."/>
            <person name="Jiang F."/>
            <person name="Yin L."/>
            <person name="Zhang G."/>
            <person name="Qian W."/>
            <person name="Fan W."/>
        </authorList>
    </citation>
    <scope>NUCLEOTIDE SEQUENCE [LARGE SCALE GENOMIC DNA]</scope>
    <source>
        <strain evidence="13">SZHN2017</strain>
        <tissue evidence="13">Muscle</tissue>
    </source>
</reference>
<evidence type="ECO:0000313" key="13">
    <source>
        <dbReference type="EMBL" id="PVD20663.1"/>
    </source>
</evidence>
<evidence type="ECO:0000256" key="5">
    <source>
        <dbReference type="ARBA" id="ARBA00022729"/>
    </source>
</evidence>
<dbReference type="SUPFAM" id="SSF52058">
    <property type="entry name" value="L domain-like"/>
    <property type="match status" value="1"/>
</dbReference>
<evidence type="ECO:0000256" key="11">
    <source>
        <dbReference type="SAM" id="SignalP"/>
    </source>
</evidence>
<evidence type="ECO:0000256" key="10">
    <source>
        <dbReference type="SAM" id="Phobius"/>
    </source>
</evidence>
<dbReference type="SMART" id="SM00255">
    <property type="entry name" value="TIR"/>
    <property type="match status" value="1"/>
</dbReference>
<keyword evidence="14" id="KW-1185">Reference proteome</keyword>
<keyword evidence="5 11" id="KW-0732">Signal</keyword>
<dbReference type="PROSITE" id="PS51450">
    <property type="entry name" value="LRR"/>
    <property type="match status" value="1"/>
</dbReference>
<dbReference type="GO" id="GO:0038023">
    <property type="term" value="F:signaling receptor activity"/>
    <property type="evidence" value="ECO:0007669"/>
    <property type="project" value="TreeGrafter"/>
</dbReference>
<sequence length="687" mass="78180">MMLYLLVVAAIFDGTRGQSSTTTNTSLLPTGWDEICQSTSLVANDSNASFSCHVTREAQVQWRLADLRASLATKDVKVSFNVTCEQGANISLPWPMKAPGLVELRVRDCILLDQFADFQTPAEKLSDSLRVLDMQHCTWLTDVQTFLMFYSKMENMSEEFDCGQDSSLVEYIMKNISRHLRGLSKSLSGLGQNSGPSKGADTGTIFKKLLEKTDKIDIRCYFSKLQVLDESNTDNFPKHHFEMMVPKNKYPSLRIMNYRNIGLLSVPEQLKQWTRFFPKLEVIDLSYNRIKDLNMEYPFPSNVSMTLVLHYNNITKISMDILKNWAQIPGLYVDIRHNPINCTCELGNLLDQLNNTTAWTGLAMTYYRSYVPDLTCFTPEALKGRRLGSLSLDDLPCHVLPYDLRPALAALAVVVLVLLVFLLLAVRYRREVRILVFTRAHVLLPCGLPLANVDVGLAGRKTYDAFVAYAHEDSEWVLKELCHRLENSSTPSRPACKLCIHQRDFVVGKTIIDNIIDSIASSRHTIVVVSPSFVKSAWAMEELQQAFRQSLEERRRHLVIVMLKDVQMSKMPLVLRRCCKTFTYLEANDSLFWDRLLYSLHVTEKKKSIKLHEDGENGEEKKDEIQGEGNRKLEDNPIDAEFRRALFLESMRSLSVDSTSTVVSTVSDDRLLVTPSPAPRLISPFRF</sequence>
<dbReference type="SUPFAM" id="SSF52200">
    <property type="entry name" value="Toll/Interleukin receptor TIR domain"/>
    <property type="match status" value="1"/>
</dbReference>
<dbReference type="Gene3D" id="3.80.10.10">
    <property type="entry name" value="Ribonuclease Inhibitor"/>
    <property type="match status" value="1"/>
</dbReference>
<evidence type="ECO:0000256" key="8">
    <source>
        <dbReference type="ARBA" id="ARBA00023170"/>
    </source>
</evidence>
<keyword evidence="6 10" id="KW-1133">Transmembrane helix</keyword>
<proteinExistence type="inferred from homology"/>
<dbReference type="GO" id="GO:0007165">
    <property type="term" value="P:signal transduction"/>
    <property type="evidence" value="ECO:0007669"/>
    <property type="project" value="InterPro"/>
</dbReference>
<evidence type="ECO:0000259" key="12">
    <source>
        <dbReference type="PROSITE" id="PS50104"/>
    </source>
</evidence>
<keyword evidence="4 10" id="KW-0812">Transmembrane</keyword>
<name>A0A2T7NHL0_POMCA</name>
<dbReference type="InterPro" id="IPR000157">
    <property type="entry name" value="TIR_dom"/>
</dbReference>
<dbReference type="OMA" id="MFIDIRN"/>
<evidence type="ECO:0000256" key="6">
    <source>
        <dbReference type="ARBA" id="ARBA00022989"/>
    </source>
</evidence>
<feature type="chain" id="PRO_5015457685" description="TIR domain-containing protein" evidence="11">
    <location>
        <begin position="18"/>
        <end position="687"/>
    </location>
</feature>
<dbReference type="Gene3D" id="3.40.50.10140">
    <property type="entry name" value="Toll/interleukin-1 receptor homology (TIR) domain"/>
    <property type="match status" value="1"/>
</dbReference>
<dbReference type="InterPro" id="IPR035897">
    <property type="entry name" value="Toll_tir_struct_dom_sf"/>
</dbReference>
<comment type="caution">
    <text evidence="13">The sequence shown here is derived from an EMBL/GenBank/DDBJ whole genome shotgun (WGS) entry which is preliminary data.</text>
</comment>
<feature type="signal peptide" evidence="11">
    <location>
        <begin position="1"/>
        <end position="17"/>
    </location>
</feature>
<feature type="transmembrane region" description="Helical" evidence="10">
    <location>
        <begin position="407"/>
        <end position="426"/>
    </location>
</feature>
<dbReference type="EMBL" id="PZQS01000012">
    <property type="protein sequence ID" value="PVD20663.1"/>
    <property type="molecule type" value="Genomic_DNA"/>
</dbReference>
<feature type="domain" description="TIR" evidence="12">
    <location>
        <begin position="461"/>
        <end position="600"/>
    </location>
</feature>
<evidence type="ECO:0000256" key="4">
    <source>
        <dbReference type="ARBA" id="ARBA00022692"/>
    </source>
</evidence>
<gene>
    <name evidence="13" type="ORF">C0Q70_18821</name>
</gene>
<evidence type="ECO:0000256" key="3">
    <source>
        <dbReference type="ARBA" id="ARBA00022614"/>
    </source>
</evidence>
<keyword evidence="3" id="KW-0433">Leucine-rich repeat</keyword>
<keyword evidence="8" id="KW-0675">Receptor</keyword>
<dbReference type="InterPro" id="IPR032675">
    <property type="entry name" value="LRR_dom_sf"/>
</dbReference>
<comment type="similarity">
    <text evidence="2">Belongs to the Toll-like receptor family.</text>
</comment>
<dbReference type="GO" id="GO:0005886">
    <property type="term" value="C:plasma membrane"/>
    <property type="evidence" value="ECO:0007669"/>
    <property type="project" value="TreeGrafter"/>
</dbReference>
<dbReference type="OrthoDB" id="1421090at2759"/>
<dbReference type="PRINTS" id="PR01537">
    <property type="entry name" value="INTRLKN1R1F"/>
</dbReference>
<organism evidence="13 14">
    <name type="scientific">Pomacea canaliculata</name>
    <name type="common">Golden apple snail</name>
    <dbReference type="NCBI Taxonomy" id="400727"/>
    <lineage>
        <taxon>Eukaryota</taxon>
        <taxon>Metazoa</taxon>
        <taxon>Spiralia</taxon>
        <taxon>Lophotrochozoa</taxon>
        <taxon>Mollusca</taxon>
        <taxon>Gastropoda</taxon>
        <taxon>Caenogastropoda</taxon>
        <taxon>Architaenioglossa</taxon>
        <taxon>Ampullarioidea</taxon>
        <taxon>Ampullariidae</taxon>
        <taxon>Pomacea</taxon>
    </lineage>
</organism>
<dbReference type="InterPro" id="IPR001611">
    <property type="entry name" value="Leu-rich_rpt"/>
</dbReference>
<evidence type="ECO:0000256" key="1">
    <source>
        <dbReference type="ARBA" id="ARBA00004167"/>
    </source>
</evidence>
<feature type="region of interest" description="Disordered" evidence="9">
    <location>
        <begin position="611"/>
        <end position="633"/>
    </location>
</feature>
<dbReference type="InterPro" id="IPR000483">
    <property type="entry name" value="Cys-rich_flank_reg_C"/>
</dbReference>
<dbReference type="SMART" id="SM00082">
    <property type="entry name" value="LRRCT"/>
    <property type="match status" value="1"/>
</dbReference>
<evidence type="ECO:0000256" key="9">
    <source>
        <dbReference type="SAM" id="MobiDB-lite"/>
    </source>
</evidence>
<dbReference type="Proteomes" id="UP000245119">
    <property type="component" value="Linkage Group LG12"/>
</dbReference>
<dbReference type="PANTHER" id="PTHR24365:SF541">
    <property type="entry name" value="PROTEIN TOLL-RELATED"/>
    <property type="match status" value="1"/>
</dbReference>
<dbReference type="AlphaFoldDB" id="A0A2T7NHL0"/>
<protein>
    <recommendedName>
        <fullName evidence="12">TIR domain-containing protein</fullName>
    </recommendedName>
</protein>
<evidence type="ECO:0000256" key="2">
    <source>
        <dbReference type="ARBA" id="ARBA00009634"/>
    </source>
</evidence>
<accession>A0A2T7NHL0</accession>